<dbReference type="PANTHER" id="PTHR14021">
    <property type="entry name" value="IRON-SULFUR CLUSTER CO-CHAPERONE PROTEIN HSCB"/>
    <property type="match status" value="1"/>
</dbReference>
<evidence type="ECO:0000256" key="2">
    <source>
        <dbReference type="ARBA" id="ARBA00023186"/>
    </source>
</evidence>
<dbReference type="InterPro" id="IPR001623">
    <property type="entry name" value="DnaJ_domain"/>
</dbReference>
<dbReference type="GO" id="GO:0001671">
    <property type="term" value="F:ATPase activator activity"/>
    <property type="evidence" value="ECO:0007669"/>
    <property type="project" value="InterPro"/>
</dbReference>
<dbReference type="GO" id="GO:0005739">
    <property type="term" value="C:mitochondrion"/>
    <property type="evidence" value="ECO:0007669"/>
    <property type="project" value="TreeGrafter"/>
</dbReference>
<name>A0A0D6EJX0_SPOSA</name>
<dbReference type="InterPro" id="IPR036869">
    <property type="entry name" value="J_dom_sf"/>
</dbReference>
<dbReference type="SUPFAM" id="SSF46565">
    <property type="entry name" value="Chaperone J-domain"/>
    <property type="match status" value="1"/>
</dbReference>
<organism evidence="4 5">
    <name type="scientific">Sporidiobolus salmonicolor</name>
    <name type="common">Yeast-like fungus</name>
    <name type="synonym">Sporobolomyces salmonicolor</name>
    <dbReference type="NCBI Taxonomy" id="5005"/>
    <lineage>
        <taxon>Eukaryota</taxon>
        <taxon>Fungi</taxon>
        <taxon>Dikarya</taxon>
        <taxon>Basidiomycota</taxon>
        <taxon>Pucciniomycotina</taxon>
        <taxon>Microbotryomycetes</taxon>
        <taxon>Sporidiobolales</taxon>
        <taxon>Sporidiobolaceae</taxon>
        <taxon>Sporobolomyces</taxon>
    </lineage>
</organism>
<dbReference type="EMBL" id="CENE01000006">
    <property type="protein sequence ID" value="CEQ40259.1"/>
    <property type="molecule type" value="Genomic_DNA"/>
</dbReference>
<evidence type="ECO:0000313" key="4">
    <source>
        <dbReference type="EMBL" id="CEQ40259.1"/>
    </source>
</evidence>
<comment type="similarity">
    <text evidence="1">Belongs to the HscB family.</text>
</comment>
<dbReference type="PROSITE" id="PS50076">
    <property type="entry name" value="DNAJ_2"/>
    <property type="match status" value="1"/>
</dbReference>
<dbReference type="Pfam" id="PF07743">
    <property type="entry name" value="HSCB_C"/>
    <property type="match status" value="1"/>
</dbReference>
<dbReference type="CDD" id="cd06257">
    <property type="entry name" value="DnaJ"/>
    <property type="match status" value="1"/>
</dbReference>
<protein>
    <submittedName>
        <fullName evidence="4">SPOSA6832_01856-mRNA-1:cds</fullName>
    </submittedName>
</protein>
<dbReference type="NCBIfam" id="TIGR00714">
    <property type="entry name" value="hscB"/>
    <property type="match status" value="1"/>
</dbReference>
<evidence type="ECO:0000256" key="1">
    <source>
        <dbReference type="ARBA" id="ARBA00010476"/>
    </source>
</evidence>
<dbReference type="Proteomes" id="UP000243876">
    <property type="component" value="Unassembled WGS sequence"/>
</dbReference>
<evidence type="ECO:0000313" key="5">
    <source>
        <dbReference type="Proteomes" id="UP000243876"/>
    </source>
</evidence>
<reference evidence="5" key="1">
    <citation type="submission" date="2015-02" db="EMBL/GenBank/DDBJ databases">
        <authorList>
            <person name="Gon?alves P."/>
        </authorList>
    </citation>
    <scope>NUCLEOTIDE SEQUENCE [LARGE SCALE GENOMIC DNA]</scope>
</reference>
<accession>A0A0D6EJX0</accession>
<dbReference type="InterPro" id="IPR004640">
    <property type="entry name" value="HscB"/>
</dbReference>
<dbReference type="GO" id="GO:0051259">
    <property type="term" value="P:protein complex oligomerization"/>
    <property type="evidence" value="ECO:0007669"/>
    <property type="project" value="InterPro"/>
</dbReference>
<dbReference type="InterPro" id="IPR036386">
    <property type="entry name" value="HscB_C_sf"/>
</dbReference>
<evidence type="ECO:0000259" key="3">
    <source>
        <dbReference type="PROSITE" id="PS50076"/>
    </source>
</evidence>
<feature type="domain" description="J" evidence="3">
    <location>
        <begin position="93"/>
        <end position="164"/>
    </location>
</feature>
<feature type="non-terminal residue" evidence="4">
    <location>
        <position position="1"/>
    </location>
</feature>
<keyword evidence="5" id="KW-1185">Reference proteome</keyword>
<dbReference type="SMART" id="SM00271">
    <property type="entry name" value="DnaJ"/>
    <property type="match status" value="1"/>
</dbReference>
<dbReference type="GO" id="GO:0044571">
    <property type="term" value="P:[2Fe-2S] cluster assembly"/>
    <property type="evidence" value="ECO:0007669"/>
    <property type="project" value="InterPro"/>
</dbReference>
<dbReference type="Gene3D" id="1.10.287.110">
    <property type="entry name" value="DnaJ domain"/>
    <property type="match status" value="1"/>
</dbReference>
<dbReference type="PANTHER" id="PTHR14021:SF15">
    <property type="entry name" value="IRON-SULFUR CLUSTER CO-CHAPERONE PROTEIN HSCB"/>
    <property type="match status" value="1"/>
</dbReference>
<dbReference type="AlphaFoldDB" id="A0A0D6EJX0"/>
<proteinExistence type="inferred from homology"/>
<dbReference type="SUPFAM" id="SSF47144">
    <property type="entry name" value="HSC20 (HSCB), C-terminal oligomerisation domain"/>
    <property type="match status" value="1"/>
</dbReference>
<dbReference type="InterPro" id="IPR009073">
    <property type="entry name" value="HscB_oligo_C"/>
</dbReference>
<dbReference type="Gene3D" id="1.20.1280.20">
    <property type="entry name" value="HscB, C-terminal domain"/>
    <property type="match status" value="1"/>
</dbReference>
<dbReference type="OrthoDB" id="448954at2759"/>
<sequence length="262" mass="28620">MPFRLRVPRSALSAAAAPSARSVRPILATPSFPSSALRQLHLSAPRLRPTTASQSVYSTGSSCPACHTPLPASLTPVCPSCAALLPPPPPSTTYFDLFALPPSYAIEPKKLKLAFLKMQQKVHPDMFSGQGDKESWAKAWSGRVNDAYKILVNDRERGEYLLSLHDVIIGEADPVTEPELLMEVLETREALEEASTEDEVAAIRQANSDAMKESVAGLSTAFSSSPPDLDTARNLVIRLKYLDNVETVCREWSPGKRIELQH</sequence>
<dbReference type="GO" id="GO:0051087">
    <property type="term" value="F:protein-folding chaperone binding"/>
    <property type="evidence" value="ECO:0007669"/>
    <property type="project" value="InterPro"/>
</dbReference>
<keyword evidence="2" id="KW-0143">Chaperone</keyword>
<gene>
    <name evidence="4" type="primary">SPOSA6832_01856</name>
</gene>